<reference evidence="2 4" key="1">
    <citation type="submission" date="2018-06" db="EMBL/GenBank/DDBJ databases">
        <authorList>
            <consortium name="Pathogen Informatics"/>
            <person name="Doyle S."/>
        </authorList>
    </citation>
    <scope>NUCLEOTIDE SEQUENCE [LARGE SCALE GENOMIC DNA]</scope>
    <source>
        <strain evidence="2 4">NCTC8540</strain>
    </source>
</reference>
<dbReference type="InterPro" id="IPR016868">
    <property type="entry name" value="Phage_B3_Orf5"/>
</dbReference>
<evidence type="ECO:0000313" key="2">
    <source>
        <dbReference type="EMBL" id="STO69270.1"/>
    </source>
</evidence>
<dbReference type="Proteomes" id="UP000254496">
    <property type="component" value="Unassembled WGS sequence"/>
</dbReference>
<dbReference type="Pfam" id="PF23771">
    <property type="entry name" value="DUF7168"/>
    <property type="match status" value="1"/>
</dbReference>
<evidence type="ECO:0000259" key="1">
    <source>
        <dbReference type="Pfam" id="PF23771"/>
    </source>
</evidence>
<dbReference type="EMBL" id="UGHJ01000001">
    <property type="protein sequence ID" value="STO69270.1"/>
    <property type="molecule type" value="Genomic_DNA"/>
</dbReference>
<protein>
    <recommendedName>
        <fullName evidence="1">DUF7168 domain-containing protein</fullName>
    </recommendedName>
</protein>
<organism evidence="2 4">
    <name type="scientific">Canicola haemoglobinophilus</name>
    <dbReference type="NCBI Taxonomy" id="733"/>
    <lineage>
        <taxon>Bacteria</taxon>
        <taxon>Pseudomonadati</taxon>
        <taxon>Pseudomonadota</taxon>
        <taxon>Gammaproteobacteria</taxon>
        <taxon>Pasteurellales</taxon>
        <taxon>Pasteurellaceae</taxon>
        <taxon>Canicola</taxon>
    </lineage>
</organism>
<dbReference type="InterPro" id="IPR055592">
    <property type="entry name" value="DUF7168"/>
</dbReference>
<dbReference type="RefSeq" id="WP_235820723.1">
    <property type="nucleotide sequence ID" value="NZ_UGHE01000002.1"/>
</dbReference>
<proteinExistence type="predicted"/>
<feature type="domain" description="DUF7168" evidence="1">
    <location>
        <begin position="14"/>
        <end position="133"/>
    </location>
</feature>
<dbReference type="AlphaFoldDB" id="A0AB38HA97"/>
<comment type="caution">
    <text evidence="2">The sequence shown here is derived from an EMBL/GenBank/DDBJ whole genome shotgun (WGS) entry which is preliminary data.</text>
</comment>
<accession>A0AB38HA97</accession>
<dbReference type="PIRSF" id="PIRSF028111">
    <property type="entry name" value="UCP028111"/>
    <property type="match status" value="1"/>
</dbReference>
<evidence type="ECO:0000313" key="4">
    <source>
        <dbReference type="Proteomes" id="UP000254496"/>
    </source>
</evidence>
<evidence type="ECO:0000313" key="3">
    <source>
        <dbReference type="EMBL" id="STO69387.1"/>
    </source>
</evidence>
<sequence>MLALSKSANPQKFARKAPQYIHSLCGVTNKAFGVSCYLQGDGYPIKSHVVFFGQDERSEIASYCFDVLFRQLNTARKAFNTGQSKRLKRSTLISRAEAFCEGWVDGIYQSVREFALNLTEQEKTALANYHQILREQRNFAESKVRSVGDTCERTGDSAMWQGYQQGKKVKLNHGVKGKEQTKLTMKS</sequence>
<name>A0AB38HA97_9PAST</name>
<dbReference type="EMBL" id="UGHJ01000001">
    <property type="protein sequence ID" value="STO69387.1"/>
    <property type="molecule type" value="Genomic_DNA"/>
</dbReference>
<gene>
    <name evidence="2" type="ORF">NCTC8540_01801</name>
    <name evidence="3" type="ORF">NCTC8540_01920</name>
</gene>